<evidence type="ECO:0000313" key="2">
    <source>
        <dbReference type="EMBL" id="OQB41150.1"/>
    </source>
</evidence>
<comment type="caution">
    <text evidence="2">The sequence shown here is derived from an EMBL/GenBank/DDBJ whole genome shotgun (WGS) entry which is preliminary data.</text>
</comment>
<gene>
    <name evidence="2" type="ORF">BWY04_01036</name>
</gene>
<reference evidence="2" key="1">
    <citation type="submission" date="2017-02" db="EMBL/GenBank/DDBJ databases">
        <title>Delving into the versatile metabolic prowess of the omnipresent phylum Bacteroidetes.</title>
        <authorList>
            <person name="Nobu M.K."/>
            <person name="Mei R."/>
            <person name="Narihiro T."/>
            <person name="Kuroda K."/>
            <person name="Liu W.-T."/>
        </authorList>
    </citation>
    <scope>NUCLEOTIDE SEQUENCE</scope>
    <source>
        <strain evidence="2">ADurb.Bin160</strain>
    </source>
</reference>
<protein>
    <submittedName>
        <fullName evidence="2">Uncharacterized protein</fullName>
    </submittedName>
</protein>
<organism evidence="2">
    <name type="scientific">candidate division CPR1 bacterium ADurb.Bin160</name>
    <dbReference type="NCBI Taxonomy" id="1852826"/>
    <lineage>
        <taxon>Bacteria</taxon>
        <taxon>candidate division CPR1</taxon>
    </lineage>
</organism>
<proteinExistence type="predicted"/>
<keyword evidence="1" id="KW-1133">Transmembrane helix</keyword>
<dbReference type="AlphaFoldDB" id="A0A1V5ZLL3"/>
<dbReference type="Proteomes" id="UP000485621">
    <property type="component" value="Unassembled WGS sequence"/>
</dbReference>
<accession>A0A1V5ZLL3</accession>
<dbReference type="EMBL" id="MWDB01000023">
    <property type="protein sequence ID" value="OQB41150.1"/>
    <property type="molecule type" value="Genomic_DNA"/>
</dbReference>
<keyword evidence="1" id="KW-0472">Membrane</keyword>
<sequence length="108" mass="13107">MEVKRAGIYQLRNQPHQEFQYHSRAYLYNQDLPMRWSLCYKIEFDRRRSLLNPDHLQPTLELNSTPPVIVSNKILPYILNSTNYFLISLIFVLKILLNHFYQFRSDFI</sequence>
<keyword evidence="1" id="KW-0812">Transmembrane</keyword>
<name>A0A1V5ZLL3_9BACT</name>
<evidence type="ECO:0000256" key="1">
    <source>
        <dbReference type="SAM" id="Phobius"/>
    </source>
</evidence>
<feature type="transmembrane region" description="Helical" evidence="1">
    <location>
        <begin position="74"/>
        <end position="97"/>
    </location>
</feature>